<accession>A0ABZ1FPT0</accession>
<dbReference type="RefSeq" id="WP_326622119.1">
    <property type="nucleotide sequence ID" value="NZ_CP109106.1"/>
</dbReference>
<feature type="domain" description="DUF7134" evidence="13">
    <location>
        <begin position="50"/>
        <end position="197"/>
    </location>
</feature>
<feature type="transmembrane region" description="Helical" evidence="10">
    <location>
        <begin position="109"/>
        <end position="135"/>
    </location>
</feature>
<keyword evidence="15" id="KW-1185">Reference proteome</keyword>
<evidence type="ECO:0000256" key="10">
    <source>
        <dbReference type="SAM" id="Phobius"/>
    </source>
</evidence>
<feature type="region of interest" description="Disordered" evidence="9">
    <location>
        <begin position="1"/>
        <end position="36"/>
    </location>
</feature>
<keyword evidence="10" id="KW-1133">Transmembrane helix</keyword>
<evidence type="ECO:0000256" key="8">
    <source>
        <dbReference type="ARBA" id="ARBA00023012"/>
    </source>
</evidence>
<evidence type="ECO:0000259" key="11">
    <source>
        <dbReference type="Pfam" id="PF02518"/>
    </source>
</evidence>
<evidence type="ECO:0000256" key="9">
    <source>
        <dbReference type="SAM" id="MobiDB-lite"/>
    </source>
</evidence>
<dbReference type="InterPro" id="IPR011712">
    <property type="entry name" value="Sig_transdc_His_kin_sub3_dim/P"/>
</dbReference>
<evidence type="ECO:0000256" key="3">
    <source>
        <dbReference type="ARBA" id="ARBA00022553"/>
    </source>
</evidence>
<name>A0ABZ1FPT0_9ACTN</name>
<evidence type="ECO:0000256" key="1">
    <source>
        <dbReference type="ARBA" id="ARBA00000085"/>
    </source>
</evidence>
<dbReference type="EC" id="2.7.13.3" evidence="2"/>
<dbReference type="PANTHER" id="PTHR24421">
    <property type="entry name" value="NITRATE/NITRITE SENSOR PROTEIN NARX-RELATED"/>
    <property type="match status" value="1"/>
</dbReference>
<dbReference type="Gene3D" id="1.20.5.1930">
    <property type="match status" value="1"/>
</dbReference>
<keyword evidence="10" id="KW-0812">Transmembrane</keyword>
<evidence type="ECO:0000313" key="15">
    <source>
        <dbReference type="Proteomes" id="UP001344251"/>
    </source>
</evidence>
<feature type="domain" description="Signal transduction histidine kinase subgroup 3 dimerisation and phosphoacceptor" evidence="12">
    <location>
        <begin position="225"/>
        <end position="287"/>
    </location>
</feature>
<dbReference type="CDD" id="cd16917">
    <property type="entry name" value="HATPase_UhpB-NarQ-NarX-like"/>
    <property type="match status" value="1"/>
</dbReference>
<sequence>MRRRDAIRAEPQVPGPPPAPPSPPASAHRSPPADGRRWRLMPLPARPLWWENRRGMVFDALVALGCALFPTVLVDVQGQYPLGLPAPAYFTLAVLTGLAVVVRRRWPTWLCVAVILALPAEVCFPALTICLYSLAKYGRSRRTLAAVSTVATAATGAYLLLTYQRELTVEDLVSGIPLLGLLLVVPVLAGLYGRARRTVVENLRERAERLEREQRLLASQTRMEERARIAREMHDVVAHRVSLMVIHSGALEVTPADRDHTTQARLIGEIGRQALDELRQVLGVLRVDESEKAAPRAPQPTLNDLSRLVDQSRAAGMRIELTTSGPSRPLDATAERTAYRLVQETLTNAHKHAGGAATLVRLRYMPDELHITVDNEVPGAPSTARLPSGGHGLVGLRERVTVLGGTFEAGPGPDGGFRVSAVIPTREEAP</sequence>
<protein>
    <recommendedName>
        <fullName evidence="2">histidine kinase</fullName>
        <ecNumber evidence="2">2.7.13.3</ecNumber>
    </recommendedName>
</protein>
<keyword evidence="8" id="KW-0902">Two-component regulatory system</keyword>
<feature type="transmembrane region" description="Helical" evidence="10">
    <location>
        <begin position="86"/>
        <end position="102"/>
    </location>
</feature>
<dbReference type="Pfam" id="PF02518">
    <property type="entry name" value="HATPase_c"/>
    <property type="match status" value="1"/>
</dbReference>
<dbReference type="InterPro" id="IPR055558">
    <property type="entry name" value="DUF7134"/>
</dbReference>
<feature type="transmembrane region" description="Helical" evidence="10">
    <location>
        <begin position="56"/>
        <end position="74"/>
    </location>
</feature>
<dbReference type="Gene3D" id="3.30.565.10">
    <property type="entry name" value="Histidine kinase-like ATPase, C-terminal domain"/>
    <property type="match status" value="1"/>
</dbReference>
<feature type="region of interest" description="Disordered" evidence="9">
    <location>
        <begin position="409"/>
        <end position="430"/>
    </location>
</feature>
<dbReference type="InterPro" id="IPR050482">
    <property type="entry name" value="Sensor_HK_TwoCompSys"/>
</dbReference>
<evidence type="ECO:0000256" key="7">
    <source>
        <dbReference type="ARBA" id="ARBA00022840"/>
    </source>
</evidence>
<evidence type="ECO:0000259" key="12">
    <source>
        <dbReference type="Pfam" id="PF07730"/>
    </source>
</evidence>
<keyword evidence="6 14" id="KW-0418">Kinase</keyword>
<dbReference type="InterPro" id="IPR003594">
    <property type="entry name" value="HATPase_dom"/>
</dbReference>
<feature type="domain" description="Histidine kinase/HSP90-like ATPase" evidence="11">
    <location>
        <begin position="335"/>
        <end position="426"/>
    </location>
</feature>
<feature type="transmembrane region" description="Helical" evidence="10">
    <location>
        <begin position="173"/>
        <end position="193"/>
    </location>
</feature>
<feature type="compositionally biased region" description="Pro residues" evidence="9">
    <location>
        <begin position="13"/>
        <end position="24"/>
    </location>
</feature>
<keyword evidence="4" id="KW-0808">Transferase</keyword>
<dbReference type="GO" id="GO:0016301">
    <property type="term" value="F:kinase activity"/>
    <property type="evidence" value="ECO:0007669"/>
    <property type="project" value="UniProtKB-KW"/>
</dbReference>
<dbReference type="SUPFAM" id="SSF55874">
    <property type="entry name" value="ATPase domain of HSP90 chaperone/DNA topoisomerase II/histidine kinase"/>
    <property type="match status" value="1"/>
</dbReference>
<organism evidence="14 15">
    <name type="scientific">Streptomyces decoyicus</name>
    <dbReference type="NCBI Taxonomy" id="249567"/>
    <lineage>
        <taxon>Bacteria</taxon>
        <taxon>Bacillati</taxon>
        <taxon>Actinomycetota</taxon>
        <taxon>Actinomycetes</taxon>
        <taxon>Kitasatosporales</taxon>
        <taxon>Streptomycetaceae</taxon>
        <taxon>Streptomyces</taxon>
    </lineage>
</organism>
<dbReference type="Pfam" id="PF07730">
    <property type="entry name" value="HisKA_3"/>
    <property type="match status" value="1"/>
</dbReference>
<evidence type="ECO:0000256" key="4">
    <source>
        <dbReference type="ARBA" id="ARBA00022679"/>
    </source>
</evidence>
<dbReference type="PANTHER" id="PTHR24421:SF10">
    <property type="entry name" value="NITRATE_NITRITE SENSOR PROTEIN NARQ"/>
    <property type="match status" value="1"/>
</dbReference>
<evidence type="ECO:0000256" key="2">
    <source>
        <dbReference type="ARBA" id="ARBA00012438"/>
    </source>
</evidence>
<dbReference type="Proteomes" id="UP001344251">
    <property type="component" value="Chromosome"/>
</dbReference>
<evidence type="ECO:0000256" key="5">
    <source>
        <dbReference type="ARBA" id="ARBA00022741"/>
    </source>
</evidence>
<evidence type="ECO:0000256" key="6">
    <source>
        <dbReference type="ARBA" id="ARBA00022777"/>
    </source>
</evidence>
<keyword evidence="10" id="KW-0472">Membrane</keyword>
<dbReference type="InterPro" id="IPR036890">
    <property type="entry name" value="HATPase_C_sf"/>
</dbReference>
<keyword evidence="3" id="KW-0597">Phosphoprotein</keyword>
<feature type="transmembrane region" description="Helical" evidence="10">
    <location>
        <begin position="141"/>
        <end position="161"/>
    </location>
</feature>
<dbReference type="EMBL" id="CP109106">
    <property type="protein sequence ID" value="WSB72464.1"/>
    <property type="molecule type" value="Genomic_DNA"/>
</dbReference>
<proteinExistence type="predicted"/>
<dbReference type="Pfam" id="PF23539">
    <property type="entry name" value="DUF7134"/>
    <property type="match status" value="1"/>
</dbReference>
<gene>
    <name evidence="14" type="ORF">OG863_33435</name>
</gene>
<comment type="catalytic activity">
    <reaction evidence="1">
        <text>ATP + protein L-histidine = ADP + protein N-phospho-L-histidine.</text>
        <dbReference type="EC" id="2.7.13.3"/>
    </reaction>
</comment>
<reference evidence="14 15" key="1">
    <citation type="submission" date="2022-10" db="EMBL/GenBank/DDBJ databases">
        <title>The complete genomes of actinobacterial strains from the NBC collection.</title>
        <authorList>
            <person name="Joergensen T.S."/>
            <person name="Alvarez Arevalo M."/>
            <person name="Sterndorff E.B."/>
            <person name="Faurdal D."/>
            <person name="Vuksanovic O."/>
            <person name="Mourched A.-S."/>
            <person name="Charusanti P."/>
            <person name="Shaw S."/>
            <person name="Blin K."/>
            <person name="Weber T."/>
        </authorList>
    </citation>
    <scope>NUCLEOTIDE SEQUENCE [LARGE SCALE GENOMIC DNA]</scope>
    <source>
        <strain evidence="14 15">NBC 01774</strain>
    </source>
</reference>
<keyword evidence="7" id="KW-0067">ATP-binding</keyword>
<evidence type="ECO:0000259" key="13">
    <source>
        <dbReference type="Pfam" id="PF23539"/>
    </source>
</evidence>
<keyword evidence="5" id="KW-0547">Nucleotide-binding</keyword>
<evidence type="ECO:0000313" key="14">
    <source>
        <dbReference type="EMBL" id="WSB72464.1"/>
    </source>
</evidence>